<reference evidence="3" key="1">
    <citation type="submission" date="2021-04" db="EMBL/GenBank/DDBJ databases">
        <authorList>
            <person name="Chebbi M.A.C M."/>
        </authorList>
    </citation>
    <scope>NUCLEOTIDE SEQUENCE</scope>
</reference>
<feature type="compositionally biased region" description="Acidic residues" evidence="2">
    <location>
        <begin position="462"/>
        <end position="476"/>
    </location>
</feature>
<keyword evidence="1" id="KW-0175">Coiled coil</keyword>
<feature type="compositionally biased region" description="Polar residues" evidence="2">
    <location>
        <begin position="383"/>
        <end position="395"/>
    </location>
</feature>
<feature type="region of interest" description="Disordered" evidence="2">
    <location>
        <begin position="688"/>
        <end position="709"/>
    </location>
</feature>
<feature type="region of interest" description="Disordered" evidence="2">
    <location>
        <begin position="409"/>
        <end position="483"/>
    </location>
</feature>
<protein>
    <submittedName>
        <fullName evidence="3">Uncharacterized protein</fullName>
    </submittedName>
</protein>
<evidence type="ECO:0000313" key="4">
    <source>
        <dbReference type="Proteomes" id="UP000786811"/>
    </source>
</evidence>
<gene>
    <name evidence="3" type="ORF">HICCMSTLAB_LOCUS9109</name>
</gene>
<evidence type="ECO:0000313" key="3">
    <source>
        <dbReference type="EMBL" id="CAG5099538.1"/>
    </source>
</evidence>
<feature type="region of interest" description="Disordered" evidence="2">
    <location>
        <begin position="593"/>
        <end position="630"/>
    </location>
</feature>
<keyword evidence="4" id="KW-1185">Reference proteome</keyword>
<dbReference type="AlphaFoldDB" id="A0A8J2HIQ9"/>
<dbReference type="OrthoDB" id="7700298at2759"/>
<accession>A0A8J2HIQ9</accession>
<feature type="region of interest" description="Disordered" evidence="2">
    <location>
        <begin position="383"/>
        <end position="402"/>
    </location>
</feature>
<comment type="caution">
    <text evidence="3">The sequence shown here is derived from an EMBL/GenBank/DDBJ whole genome shotgun (WGS) entry which is preliminary data.</text>
</comment>
<feature type="compositionally biased region" description="Polar residues" evidence="2">
    <location>
        <begin position="688"/>
        <end position="697"/>
    </location>
</feature>
<feature type="non-terminal residue" evidence="3">
    <location>
        <position position="1"/>
    </location>
</feature>
<dbReference type="Proteomes" id="UP000786811">
    <property type="component" value="Unassembled WGS sequence"/>
</dbReference>
<evidence type="ECO:0000256" key="2">
    <source>
        <dbReference type="SAM" id="MobiDB-lite"/>
    </source>
</evidence>
<name>A0A8J2HIQ9_COTCN</name>
<proteinExistence type="predicted"/>
<organism evidence="3 4">
    <name type="scientific">Cotesia congregata</name>
    <name type="common">Parasitoid wasp</name>
    <name type="synonym">Apanteles congregatus</name>
    <dbReference type="NCBI Taxonomy" id="51543"/>
    <lineage>
        <taxon>Eukaryota</taxon>
        <taxon>Metazoa</taxon>
        <taxon>Ecdysozoa</taxon>
        <taxon>Arthropoda</taxon>
        <taxon>Hexapoda</taxon>
        <taxon>Insecta</taxon>
        <taxon>Pterygota</taxon>
        <taxon>Neoptera</taxon>
        <taxon>Endopterygota</taxon>
        <taxon>Hymenoptera</taxon>
        <taxon>Apocrita</taxon>
        <taxon>Ichneumonoidea</taxon>
        <taxon>Braconidae</taxon>
        <taxon>Microgastrinae</taxon>
        <taxon>Cotesia</taxon>
    </lineage>
</organism>
<feature type="compositionally biased region" description="Basic and acidic residues" evidence="2">
    <location>
        <begin position="428"/>
        <end position="438"/>
    </location>
</feature>
<evidence type="ECO:0000256" key="1">
    <source>
        <dbReference type="SAM" id="Coils"/>
    </source>
</evidence>
<dbReference type="EMBL" id="CAJNRD030001122">
    <property type="protein sequence ID" value="CAG5099538.1"/>
    <property type="molecule type" value="Genomic_DNA"/>
</dbReference>
<feature type="coiled-coil region" evidence="1">
    <location>
        <begin position="321"/>
        <end position="348"/>
    </location>
</feature>
<feature type="compositionally biased region" description="Polar residues" evidence="2">
    <location>
        <begin position="609"/>
        <end position="621"/>
    </location>
</feature>
<sequence length="709" mass="77679">MASPQNYAYPNQAAMNPMVPNIGPIYNSSPPQGQGFDPRSYIPTQPSPIFILPSNPVVQLPTQNPPNCPNTRSGVCGSQYCCSPAAPPPPYIPFPCPLPYPAPFCRPSNCYDPNSSPFCKESSFSTCSCCPKRNDLPCEHRCEPTSEAICNKPNCPASISLQALASQLLSIPGVISCAATRLILRRVPGSNIRNSTEETVERARKTINTLTQEQLLTETRNAQQINALINLHMAANPPANIIPLLTTVQLKVNVLKSLLETIINHRITENQAAGAETCLGLDPIILGLKSDQELRTILATLRQKECDQRVNYNFATYHSQRVIAETRLKNIEDKIALVEAEIERRRCACLPPTLRQTGMTCQDSRGTVWHAYPGTLAPSSFGNFNYSGRQPSQDSPDPFCFDKKIPRRLNVPHVGSPETTYRKPPTMVKDKEDKRFSDDDCGCDKSTSYDKNEGKNAGSSNDCEDEEEEDDDEEDGQCTCDKLTDDEDKKKLRINLSGAGPSGGTEIKGKNVGFEVKENEGVEGQEEGVGGEKVNLIDETEDNCGKIEETLDSSAQLKTSSSCSNNKSNDKIKIARQELQDKLLLQLSSAVGSCDPSNKNNHEKKEELTLTSDGSKYSNPFSEDPSESGFENEGMGLDKFISGTLSVISGFSNHVASFGTIIGDKITALRSHLAPEISHPLFPRFSANSPSTCSNNHHNYDTPHYSGYK</sequence>